<accession>A7VVX9</accession>
<dbReference type="InterPro" id="IPR050090">
    <property type="entry name" value="Tyrosine_recombinase_XerCD"/>
</dbReference>
<dbReference type="CDD" id="cd01189">
    <property type="entry name" value="INT_ICEBs1_C_like"/>
    <property type="match status" value="1"/>
</dbReference>
<name>A7VVX9_9FIRM</name>
<dbReference type="Gene3D" id="1.10.443.10">
    <property type="entry name" value="Intergrase catalytic core"/>
    <property type="match status" value="1"/>
</dbReference>
<reference evidence="6 7" key="2">
    <citation type="submission" date="2007-08" db="EMBL/GenBank/DDBJ databases">
        <authorList>
            <person name="Fulton L."/>
            <person name="Clifton S."/>
            <person name="Fulton B."/>
            <person name="Xu J."/>
            <person name="Minx P."/>
            <person name="Pepin K.H."/>
            <person name="Johnson M."/>
            <person name="Thiruvilangam P."/>
            <person name="Bhonagiri V."/>
            <person name="Nash W.E."/>
            <person name="Wang C."/>
            <person name="Mardis E.R."/>
            <person name="Wilson R.K."/>
        </authorList>
    </citation>
    <scope>NUCLEOTIDE SEQUENCE [LARGE SCALE GENOMIC DNA]</scope>
    <source>
        <strain evidence="6 7">DSM 753</strain>
    </source>
</reference>
<dbReference type="PANTHER" id="PTHR30349">
    <property type="entry name" value="PHAGE INTEGRASE-RELATED"/>
    <property type="match status" value="1"/>
</dbReference>
<dbReference type="InterPro" id="IPR002104">
    <property type="entry name" value="Integrase_catalytic"/>
</dbReference>
<sequence>MDNASEQRNYTTFWVGLASLTLEVVFIMAKSRVKKRPDGRYAMQIYLGTVDGKRKYKTVYGGTPKEVQKKADEVRILMGKGIDISAQRDTFKEWGNHWLKIKKAIVSSAHYKTCEQKLRIINCYIGDMPISQIKTANVQNIIFDLSSLNRWTGKPTAKRTLVEYRSVCRQVFQLAIENRIIDYNPASSVKIVSNQLKKERRALSVEEQGWIINTPHRAQKAAMIMMFAGLRRGEVIPLTWNDIDFEAGTIRVNKSVFKEGTRFNIKSGAKTESGNRVVNIPQILIDFLKLQPKDTILVCPDTKDVMMTETSWRRMWDSYIKDLNIKYGDLNGKRSKYDPKGVPITIPRITPHWLRHTFCTLLYLSGTDVLTAKEQMGHSDIKTTLGIYTHLDKEHKRNAVSKLNEYIETHASHMQVKNS</sequence>
<dbReference type="PROSITE" id="PS51898">
    <property type="entry name" value="TYR_RECOMBINASE"/>
    <property type="match status" value="1"/>
</dbReference>
<proteinExistence type="inferred from homology"/>
<keyword evidence="2" id="KW-0238">DNA-binding</keyword>
<gene>
    <name evidence="6" type="ORF">CLOLEP_02743</name>
</gene>
<evidence type="ECO:0000256" key="1">
    <source>
        <dbReference type="ARBA" id="ARBA00008857"/>
    </source>
</evidence>
<evidence type="ECO:0000313" key="6">
    <source>
        <dbReference type="EMBL" id="EDO59926.1"/>
    </source>
</evidence>
<feature type="transmembrane region" description="Helical" evidence="4">
    <location>
        <begin position="12"/>
        <end position="29"/>
    </location>
</feature>
<dbReference type="Proteomes" id="UP000003490">
    <property type="component" value="Unassembled WGS sequence"/>
</dbReference>
<evidence type="ECO:0000313" key="7">
    <source>
        <dbReference type="Proteomes" id="UP000003490"/>
    </source>
</evidence>
<dbReference type="Pfam" id="PF00589">
    <property type="entry name" value="Phage_integrase"/>
    <property type="match status" value="1"/>
</dbReference>
<dbReference type="InterPro" id="IPR013762">
    <property type="entry name" value="Integrase-like_cat_sf"/>
</dbReference>
<keyword evidence="4" id="KW-0812">Transmembrane</keyword>
<evidence type="ECO:0000256" key="4">
    <source>
        <dbReference type="SAM" id="Phobius"/>
    </source>
</evidence>
<keyword evidence="4" id="KW-1133">Transmembrane helix</keyword>
<dbReference type="InterPro" id="IPR010998">
    <property type="entry name" value="Integrase_recombinase_N"/>
</dbReference>
<dbReference type="eggNOG" id="COG4974">
    <property type="taxonomic scope" value="Bacteria"/>
</dbReference>
<dbReference type="Gene3D" id="1.10.150.130">
    <property type="match status" value="1"/>
</dbReference>
<dbReference type="PANTHER" id="PTHR30349:SF64">
    <property type="entry name" value="PROPHAGE INTEGRASE INTD-RELATED"/>
    <property type="match status" value="1"/>
</dbReference>
<keyword evidence="4" id="KW-0472">Membrane</keyword>
<organism evidence="6 7">
    <name type="scientific">[Clostridium] leptum DSM 753</name>
    <dbReference type="NCBI Taxonomy" id="428125"/>
    <lineage>
        <taxon>Bacteria</taxon>
        <taxon>Bacillati</taxon>
        <taxon>Bacillota</taxon>
        <taxon>Clostridia</taxon>
        <taxon>Eubacteriales</taxon>
        <taxon>Oscillospiraceae</taxon>
        <taxon>Oscillospiraceae incertae sedis</taxon>
    </lineage>
</organism>
<dbReference type="InterPro" id="IPR053876">
    <property type="entry name" value="Phage_int_M"/>
</dbReference>
<keyword evidence="3" id="KW-0233">DNA recombination</keyword>
<evidence type="ECO:0000256" key="3">
    <source>
        <dbReference type="ARBA" id="ARBA00023172"/>
    </source>
</evidence>
<dbReference type="AlphaFoldDB" id="A7VVX9"/>
<dbReference type="GO" id="GO:0015074">
    <property type="term" value="P:DNA integration"/>
    <property type="evidence" value="ECO:0007669"/>
    <property type="project" value="InterPro"/>
</dbReference>
<dbReference type="GO" id="GO:0006310">
    <property type="term" value="P:DNA recombination"/>
    <property type="evidence" value="ECO:0007669"/>
    <property type="project" value="UniProtKB-KW"/>
</dbReference>
<dbReference type="HOGENOM" id="CLU_027562_17_1_9"/>
<dbReference type="EMBL" id="ABCB02000020">
    <property type="protein sequence ID" value="EDO59926.1"/>
    <property type="molecule type" value="Genomic_DNA"/>
</dbReference>
<evidence type="ECO:0000259" key="5">
    <source>
        <dbReference type="PROSITE" id="PS51898"/>
    </source>
</evidence>
<dbReference type="Pfam" id="PF22022">
    <property type="entry name" value="Phage_int_M"/>
    <property type="match status" value="1"/>
</dbReference>
<dbReference type="SUPFAM" id="SSF56349">
    <property type="entry name" value="DNA breaking-rejoining enzymes"/>
    <property type="match status" value="1"/>
</dbReference>
<protein>
    <submittedName>
        <fullName evidence="6">Site-specific recombinase, phage integrase family</fullName>
    </submittedName>
</protein>
<dbReference type="GO" id="GO:0003677">
    <property type="term" value="F:DNA binding"/>
    <property type="evidence" value="ECO:0007669"/>
    <property type="project" value="UniProtKB-KW"/>
</dbReference>
<comment type="similarity">
    <text evidence="1">Belongs to the 'phage' integrase family.</text>
</comment>
<reference evidence="6 7" key="1">
    <citation type="submission" date="2007-08" db="EMBL/GenBank/DDBJ databases">
        <title>Draft genome sequence of Clostridium leptum (DSM 753).</title>
        <authorList>
            <person name="Sudarsanam P."/>
            <person name="Ley R."/>
            <person name="Guruge J."/>
            <person name="Turnbaugh P.J."/>
            <person name="Mahowald M."/>
            <person name="Liep D."/>
            <person name="Gordon J."/>
        </authorList>
    </citation>
    <scope>NUCLEOTIDE SEQUENCE [LARGE SCALE GENOMIC DNA]</scope>
    <source>
        <strain evidence="6 7">DSM 753</strain>
    </source>
</reference>
<evidence type="ECO:0000256" key="2">
    <source>
        <dbReference type="ARBA" id="ARBA00023125"/>
    </source>
</evidence>
<feature type="domain" description="Tyr recombinase" evidence="5">
    <location>
        <begin position="198"/>
        <end position="401"/>
    </location>
</feature>
<dbReference type="InterPro" id="IPR011010">
    <property type="entry name" value="DNA_brk_join_enz"/>
</dbReference>
<comment type="caution">
    <text evidence="6">The sequence shown here is derived from an EMBL/GenBank/DDBJ whole genome shotgun (WGS) entry which is preliminary data.</text>
</comment>